<reference evidence="2 3" key="2">
    <citation type="submission" date="2015-10" db="EMBL/GenBank/DDBJ databases">
        <title>Comparative genomics and high-throughput reverse genetic screens identify a new phytobacterial MAMP and an Arabidopsis receptor required for immune elicitation.</title>
        <authorList>
            <person name="Mott G.A."/>
            <person name="Thakur S."/>
            <person name="Wang P.W."/>
            <person name="Desveaux D."/>
            <person name="Guttman D.S."/>
        </authorList>
    </citation>
    <scope>NUCLEOTIDE SEQUENCE [LARGE SCALE GENOMIC DNA]</scope>
    <source>
        <strain evidence="2 3">107</strain>
    </source>
</reference>
<dbReference type="RefSeq" id="WP_268877853.1">
    <property type="nucleotide sequence ID" value="NZ_CP020351.1"/>
</dbReference>
<name>A0ABR5KU03_PSEAV</name>
<dbReference type="EMBL" id="LGLK01000054">
    <property type="protein sequence ID" value="KPC18412.1"/>
    <property type="molecule type" value="Genomic_DNA"/>
</dbReference>
<sequence>MNYRDTRHCAAQPDRVATNGRTGMDASIESPAQSIARKARSR</sequence>
<feature type="region of interest" description="Disordered" evidence="1">
    <location>
        <begin position="1"/>
        <end position="42"/>
    </location>
</feature>
<gene>
    <name evidence="2" type="ORF">AC499_3306</name>
</gene>
<proteinExistence type="predicted"/>
<organism evidence="2 3">
    <name type="scientific">Pseudomonas amygdali pv. lachrymans</name>
    <name type="common">Pseudomonas syringae pv. lachrymans</name>
    <dbReference type="NCBI Taxonomy" id="53707"/>
    <lineage>
        <taxon>Bacteria</taxon>
        <taxon>Pseudomonadati</taxon>
        <taxon>Pseudomonadota</taxon>
        <taxon>Gammaproteobacteria</taxon>
        <taxon>Pseudomonadales</taxon>
        <taxon>Pseudomonadaceae</taxon>
        <taxon>Pseudomonas</taxon>
        <taxon>Pseudomonas amygdali</taxon>
    </lineage>
</organism>
<evidence type="ECO:0000313" key="2">
    <source>
        <dbReference type="EMBL" id="KPC18412.1"/>
    </source>
</evidence>
<evidence type="ECO:0000256" key="1">
    <source>
        <dbReference type="SAM" id="MobiDB-lite"/>
    </source>
</evidence>
<dbReference type="Proteomes" id="UP000037943">
    <property type="component" value="Unassembled WGS sequence"/>
</dbReference>
<reference evidence="2 3" key="1">
    <citation type="submission" date="2015-07" db="EMBL/GenBank/DDBJ databases">
        <authorList>
            <person name="O'Brien H.E."/>
            <person name="Thakur S."/>
            <person name="Gong Y."/>
            <person name="Wang P.W."/>
            <person name="Guttman D.S."/>
        </authorList>
    </citation>
    <scope>NUCLEOTIDE SEQUENCE [LARGE SCALE GENOMIC DNA]</scope>
    <source>
        <strain evidence="2 3">107</strain>
    </source>
</reference>
<comment type="caution">
    <text evidence="2">The sequence shown here is derived from an EMBL/GenBank/DDBJ whole genome shotgun (WGS) entry which is preliminary data.</text>
</comment>
<keyword evidence="3" id="KW-1185">Reference proteome</keyword>
<accession>A0ABR5KU03</accession>
<evidence type="ECO:0000313" key="3">
    <source>
        <dbReference type="Proteomes" id="UP000037943"/>
    </source>
</evidence>
<protein>
    <submittedName>
        <fullName evidence="2">Uncharacterized protein</fullName>
    </submittedName>
</protein>